<dbReference type="Proteomes" id="UP000016088">
    <property type="component" value="Unassembled WGS sequence"/>
</dbReference>
<evidence type="ECO:0000313" key="5">
    <source>
        <dbReference type="EMBL" id="EPX71406.1"/>
    </source>
</evidence>
<feature type="region of interest" description="Disordered" evidence="3">
    <location>
        <begin position="230"/>
        <end position="250"/>
    </location>
</feature>
<sequence length="250" mass="29092">MSVNFLFLYQNRIDTCSRHRMSQVQHSLDLSAVSRLLQSAKANLQDKQANQTNELPKQAWVPKIPHLLGSAYNLPSYFKQKNVPSVKKEELVSNPSTYVDEDSSVEEPTTLNPHVPAPGITNKKKAVKDTAGGDWFDMPATELTESVKRDIQLLRMRNVLDPKRHYRRENTKHMPKYFQTGTIVEGPQDYFSGRIANRERQPTITDELVHNTERRNYFKKKYLEIQKTKMSGRKGQYKKLKERRKPSYLK</sequence>
<protein>
    <submittedName>
        <fullName evidence="5">rRNA processing protein Fcf2</fullName>
    </submittedName>
</protein>
<dbReference type="eggNOG" id="KOG3100">
    <property type="taxonomic scope" value="Eukaryota"/>
</dbReference>
<evidence type="ECO:0000256" key="1">
    <source>
        <dbReference type="ARBA" id="ARBA00004604"/>
    </source>
</evidence>
<evidence type="ECO:0000256" key="2">
    <source>
        <dbReference type="ARBA" id="ARBA00023242"/>
    </source>
</evidence>
<evidence type="ECO:0000256" key="3">
    <source>
        <dbReference type="SAM" id="MobiDB-lite"/>
    </source>
</evidence>
<dbReference type="GeneID" id="25030604"/>
<dbReference type="Pfam" id="PF08698">
    <property type="entry name" value="Fcf2"/>
    <property type="match status" value="1"/>
</dbReference>
<dbReference type="VEuPathDB" id="FungiDB:SOCG_01624"/>
<keyword evidence="2" id="KW-0539">Nucleus</keyword>
<name>S9PQA0_SCHOY</name>
<dbReference type="HOGENOM" id="CLU_075129_1_0_1"/>
<proteinExistence type="predicted"/>
<evidence type="ECO:0000259" key="4">
    <source>
        <dbReference type="Pfam" id="PF08698"/>
    </source>
</evidence>
<dbReference type="AlphaFoldDB" id="S9PQA0"/>
<accession>S9PQA0</accession>
<dbReference type="GO" id="GO:0006396">
    <property type="term" value="P:RNA processing"/>
    <property type="evidence" value="ECO:0007669"/>
    <property type="project" value="TreeGrafter"/>
</dbReference>
<feature type="domain" description="Fcf2 pre-rRNA processing C-terminal" evidence="4">
    <location>
        <begin position="128"/>
        <end position="221"/>
    </location>
</feature>
<organism evidence="5 6">
    <name type="scientific">Schizosaccharomyces octosporus (strain yFS286)</name>
    <name type="common">Fission yeast</name>
    <name type="synonym">Octosporomyces octosporus</name>
    <dbReference type="NCBI Taxonomy" id="483514"/>
    <lineage>
        <taxon>Eukaryota</taxon>
        <taxon>Fungi</taxon>
        <taxon>Dikarya</taxon>
        <taxon>Ascomycota</taxon>
        <taxon>Taphrinomycotina</taxon>
        <taxon>Schizosaccharomycetes</taxon>
        <taxon>Schizosaccharomycetales</taxon>
        <taxon>Schizosaccharomycetaceae</taxon>
        <taxon>Schizosaccharomyces</taxon>
    </lineage>
</organism>
<gene>
    <name evidence="5" type="ORF">SOCG_01624</name>
</gene>
<dbReference type="OMA" id="PKRHYRR"/>
<comment type="subcellular location">
    <subcellularLocation>
        <location evidence="1">Nucleus</location>
        <location evidence="1">Nucleolus</location>
    </subcellularLocation>
</comment>
<dbReference type="GO" id="GO:0003723">
    <property type="term" value="F:RNA binding"/>
    <property type="evidence" value="ECO:0007669"/>
    <property type="project" value="TreeGrafter"/>
</dbReference>
<dbReference type="RefSeq" id="XP_013020031.1">
    <property type="nucleotide sequence ID" value="XM_013164577.1"/>
</dbReference>
<dbReference type="OrthoDB" id="427886at2759"/>
<reference evidence="5 6" key="1">
    <citation type="journal article" date="2011" name="Science">
        <title>Comparative functional genomics of the fission yeasts.</title>
        <authorList>
            <person name="Rhind N."/>
            <person name="Chen Z."/>
            <person name="Yassour M."/>
            <person name="Thompson D.A."/>
            <person name="Haas B.J."/>
            <person name="Habib N."/>
            <person name="Wapinski I."/>
            <person name="Roy S."/>
            <person name="Lin M.F."/>
            <person name="Heiman D.I."/>
            <person name="Young S.K."/>
            <person name="Furuya K."/>
            <person name="Guo Y."/>
            <person name="Pidoux A."/>
            <person name="Chen H.M."/>
            <person name="Robbertse B."/>
            <person name="Goldberg J.M."/>
            <person name="Aoki K."/>
            <person name="Bayne E.H."/>
            <person name="Berlin A.M."/>
            <person name="Desjardins C.A."/>
            <person name="Dobbs E."/>
            <person name="Dukaj L."/>
            <person name="Fan L."/>
            <person name="FitzGerald M.G."/>
            <person name="French C."/>
            <person name="Gujja S."/>
            <person name="Hansen K."/>
            <person name="Keifenheim D."/>
            <person name="Levin J.Z."/>
            <person name="Mosher R.A."/>
            <person name="Mueller C.A."/>
            <person name="Pfiffner J."/>
            <person name="Priest M."/>
            <person name="Russ C."/>
            <person name="Smialowska A."/>
            <person name="Swoboda P."/>
            <person name="Sykes S.M."/>
            <person name="Vaughn M."/>
            <person name="Vengrova S."/>
            <person name="Yoder R."/>
            <person name="Zeng Q."/>
            <person name="Allshire R."/>
            <person name="Baulcombe D."/>
            <person name="Birren B.W."/>
            <person name="Brown W."/>
            <person name="Ekwall K."/>
            <person name="Kellis M."/>
            <person name="Leatherwood J."/>
            <person name="Levin H."/>
            <person name="Margalit H."/>
            <person name="Martienssen R."/>
            <person name="Nieduszynski C.A."/>
            <person name="Spatafora J.W."/>
            <person name="Friedman N."/>
            <person name="Dalgaard J.Z."/>
            <person name="Baumann P."/>
            <person name="Niki H."/>
            <person name="Regev A."/>
            <person name="Nusbaum C."/>
        </authorList>
    </citation>
    <scope>NUCLEOTIDE SEQUENCE [LARGE SCALE GENOMIC DNA]</scope>
    <source>
        <strain evidence="6">yFS286</strain>
    </source>
</reference>
<dbReference type="PANTHER" id="PTHR21686">
    <property type="entry name" value="DEOXYNUCLEOTIDYLTRANSFERASE TERMINAL-INTERACTING PROTEIN 2"/>
    <property type="match status" value="1"/>
</dbReference>
<keyword evidence="6" id="KW-1185">Reference proteome</keyword>
<dbReference type="InterPro" id="IPR014810">
    <property type="entry name" value="Fcf2_C"/>
</dbReference>
<feature type="region of interest" description="Disordered" evidence="3">
    <location>
        <begin position="97"/>
        <end position="126"/>
    </location>
</feature>
<dbReference type="EMBL" id="KE503208">
    <property type="protein sequence ID" value="EPX71406.1"/>
    <property type="molecule type" value="Genomic_DNA"/>
</dbReference>
<dbReference type="GO" id="GO:0005730">
    <property type="term" value="C:nucleolus"/>
    <property type="evidence" value="ECO:0007669"/>
    <property type="project" value="UniProtKB-SubCell"/>
</dbReference>
<evidence type="ECO:0000313" key="6">
    <source>
        <dbReference type="Proteomes" id="UP000016088"/>
    </source>
</evidence>
<dbReference type="PANTHER" id="PTHR21686:SF12">
    <property type="entry name" value="DEOXYNUCLEOTIDYLTRANSFERASE TERMINAL-INTERACTING PROTEIN 2"/>
    <property type="match status" value="1"/>
</dbReference>
<dbReference type="InterPro" id="IPR039883">
    <property type="entry name" value="Fcf2/DNTTIP2"/>
</dbReference>